<accession>A0A164XIE2</accession>
<dbReference type="PANTHER" id="PTHR15549">
    <property type="entry name" value="PAIRED IMMUNOGLOBULIN-LIKE TYPE 2 RECEPTOR"/>
    <property type="match status" value="1"/>
</dbReference>
<dbReference type="GO" id="GO:0016020">
    <property type="term" value="C:membrane"/>
    <property type="evidence" value="ECO:0007669"/>
    <property type="project" value="UniProtKB-SubCell"/>
</dbReference>
<dbReference type="AlphaFoldDB" id="A0A164XIE2"/>
<feature type="compositionally biased region" description="Polar residues" evidence="5">
    <location>
        <begin position="284"/>
        <end position="294"/>
    </location>
</feature>
<organism evidence="7 8">
    <name type="scientific">Sistotremastrum niveocremeum HHB9708</name>
    <dbReference type="NCBI Taxonomy" id="1314777"/>
    <lineage>
        <taxon>Eukaryota</taxon>
        <taxon>Fungi</taxon>
        <taxon>Dikarya</taxon>
        <taxon>Basidiomycota</taxon>
        <taxon>Agaricomycotina</taxon>
        <taxon>Agaricomycetes</taxon>
        <taxon>Sistotremastrales</taxon>
        <taxon>Sistotremastraceae</taxon>
        <taxon>Sertulicium</taxon>
        <taxon>Sertulicium niveocremeum</taxon>
    </lineage>
</organism>
<feature type="compositionally biased region" description="Low complexity" evidence="5">
    <location>
        <begin position="47"/>
        <end position="116"/>
    </location>
</feature>
<proteinExistence type="predicted"/>
<evidence type="ECO:0000256" key="5">
    <source>
        <dbReference type="SAM" id="MobiDB-lite"/>
    </source>
</evidence>
<name>A0A164XIE2_9AGAM</name>
<dbReference type="PANTHER" id="PTHR15549:SF26">
    <property type="entry name" value="AXIAL BUDDING PATTERN PROTEIN 2-RELATED"/>
    <property type="match status" value="1"/>
</dbReference>
<sequence>MTYYRSSVIYPFYHRIYRPCSMPSSSTVESSSAPTSTKTENKVAAETTSTTHSSSSSTHSSSSSTSTHSASSEPPVSSASSTHSSSSSSVHATSSPSPNYSTFTTTITSTQQTSSTPDVLANPGLSANNALGHSSSNLQPGTIAGIVCGVLLFIAAIIGSILFCMRRSQKRRREKMRELARTRYWTVSSQRQSGGSPHDSMYLSPPISPLRRPVPDMQEMSFVHNEKPLNNPYDPTSPVTVRFPTTGLGLNPFADPRDSAPPFSNFPLVGRPVVPAEEKPRRPQTPSLAPSTPSIYPATLHADDYFDVGPSPLQQAHYAQSSSGSEEGPKTPADVEQYRSARPMLLHKIQTSGLEYEMDRRYAL</sequence>
<evidence type="ECO:0000256" key="2">
    <source>
        <dbReference type="ARBA" id="ARBA00022692"/>
    </source>
</evidence>
<evidence type="ECO:0000256" key="1">
    <source>
        <dbReference type="ARBA" id="ARBA00004167"/>
    </source>
</evidence>
<keyword evidence="2 6" id="KW-0812">Transmembrane</keyword>
<evidence type="ECO:0000256" key="6">
    <source>
        <dbReference type="SAM" id="Phobius"/>
    </source>
</evidence>
<feature type="transmembrane region" description="Helical" evidence="6">
    <location>
        <begin position="143"/>
        <end position="165"/>
    </location>
</feature>
<dbReference type="InterPro" id="IPR051694">
    <property type="entry name" value="Immunoregulatory_rcpt-like"/>
</dbReference>
<keyword evidence="4 6" id="KW-0472">Membrane</keyword>
<keyword evidence="3 6" id="KW-1133">Transmembrane helix</keyword>
<reference evidence="7 8" key="1">
    <citation type="journal article" date="2016" name="Mol. Biol. Evol.">
        <title>Comparative Genomics of Early-Diverging Mushroom-Forming Fungi Provides Insights into the Origins of Lignocellulose Decay Capabilities.</title>
        <authorList>
            <person name="Nagy L.G."/>
            <person name="Riley R."/>
            <person name="Tritt A."/>
            <person name="Adam C."/>
            <person name="Daum C."/>
            <person name="Floudas D."/>
            <person name="Sun H."/>
            <person name="Yadav J.S."/>
            <person name="Pangilinan J."/>
            <person name="Larsson K.H."/>
            <person name="Matsuura K."/>
            <person name="Barry K."/>
            <person name="Labutti K."/>
            <person name="Kuo R."/>
            <person name="Ohm R.A."/>
            <person name="Bhattacharya S.S."/>
            <person name="Shirouzu T."/>
            <person name="Yoshinaga Y."/>
            <person name="Martin F.M."/>
            <person name="Grigoriev I.V."/>
            <person name="Hibbett D.S."/>
        </authorList>
    </citation>
    <scope>NUCLEOTIDE SEQUENCE [LARGE SCALE GENOMIC DNA]</scope>
    <source>
        <strain evidence="7 8">HHB9708</strain>
    </source>
</reference>
<comment type="subcellular location">
    <subcellularLocation>
        <location evidence="1">Membrane</location>
        <topology evidence="1">Single-pass membrane protein</topology>
    </subcellularLocation>
</comment>
<gene>
    <name evidence="7" type="ORF">SISNIDRAFT_464270</name>
</gene>
<keyword evidence="8" id="KW-1185">Reference proteome</keyword>
<feature type="region of interest" description="Disordered" evidence="5">
    <location>
        <begin position="274"/>
        <end position="336"/>
    </location>
</feature>
<feature type="compositionally biased region" description="Polar residues" evidence="5">
    <location>
        <begin position="312"/>
        <end position="325"/>
    </location>
</feature>
<dbReference type="Proteomes" id="UP000076722">
    <property type="component" value="Unassembled WGS sequence"/>
</dbReference>
<dbReference type="CDD" id="cd12087">
    <property type="entry name" value="TM_EGFR-like"/>
    <property type="match status" value="1"/>
</dbReference>
<evidence type="ECO:0000256" key="4">
    <source>
        <dbReference type="ARBA" id="ARBA00023136"/>
    </source>
</evidence>
<protein>
    <submittedName>
        <fullName evidence="7">Uncharacterized protein</fullName>
    </submittedName>
</protein>
<evidence type="ECO:0000256" key="3">
    <source>
        <dbReference type="ARBA" id="ARBA00022989"/>
    </source>
</evidence>
<dbReference type="STRING" id="1314777.A0A164XIE2"/>
<dbReference type="EMBL" id="KV419400">
    <property type="protein sequence ID" value="KZS96012.1"/>
    <property type="molecule type" value="Genomic_DNA"/>
</dbReference>
<evidence type="ECO:0000313" key="8">
    <source>
        <dbReference type="Proteomes" id="UP000076722"/>
    </source>
</evidence>
<evidence type="ECO:0000313" key="7">
    <source>
        <dbReference type="EMBL" id="KZS96012.1"/>
    </source>
</evidence>
<feature type="compositionally biased region" description="Low complexity" evidence="5">
    <location>
        <begin position="21"/>
        <end position="37"/>
    </location>
</feature>
<feature type="region of interest" description="Disordered" evidence="5">
    <location>
        <begin position="21"/>
        <end position="121"/>
    </location>
</feature>
<dbReference type="GO" id="GO:0071944">
    <property type="term" value="C:cell periphery"/>
    <property type="evidence" value="ECO:0007669"/>
    <property type="project" value="UniProtKB-ARBA"/>
</dbReference>